<feature type="compositionally biased region" description="Basic and acidic residues" evidence="1">
    <location>
        <begin position="194"/>
        <end position="210"/>
    </location>
</feature>
<dbReference type="EMBL" id="JACHMY010000001">
    <property type="protein sequence ID" value="MBB5841666.1"/>
    <property type="molecule type" value="Genomic_DNA"/>
</dbReference>
<dbReference type="RefSeq" id="WP_184805301.1">
    <property type="nucleotide sequence ID" value="NZ_JACHMY010000001.1"/>
</dbReference>
<gene>
    <name evidence="3" type="ORF">HDA39_008400</name>
</gene>
<dbReference type="Pfam" id="PF19590">
    <property type="entry name" value="TrbL_3"/>
    <property type="match status" value="1"/>
</dbReference>
<feature type="transmembrane region" description="Helical" evidence="2">
    <location>
        <begin position="28"/>
        <end position="55"/>
    </location>
</feature>
<evidence type="ECO:0000313" key="3">
    <source>
        <dbReference type="EMBL" id="MBB5841666.1"/>
    </source>
</evidence>
<keyword evidence="2" id="KW-1133">Transmembrane helix</keyword>
<feature type="transmembrane region" description="Helical" evidence="2">
    <location>
        <begin position="129"/>
        <end position="152"/>
    </location>
</feature>
<accession>A0A7W9MYZ0</accession>
<evidence type="ECO:0008006" key="5">
    <source>
        <dbReference type="Google" id="ProtNLM"/>
    </source>
</evidence>
<dbReference type="Proteomes" id="UP000549971">
    <property type="component" value="Unassembled WGS sequence"/>
</dbReference>
<evidence type="ECO:0000256" key="1">
    <source>
        <dbReference type="SAM" id="MobiDB-lite"/>
    </source>
</evidence>
<keyword evidence="2" id="KW-0812">Transmembrane</keyword>
<keyword evidence="2" id="KW-0472">Membrane</keyword>
<feature type="compositionally biased region" description="Basic and acidic residues" evidence="1">
    <location>
        <begin position="291"/>
        <end position="304"/>
    </location>
</feature>
<dbReference type="AlphaFoldDB" id="A0A7W9MYZ0"/>
<name>A0A7W9MYZ0_9ACTN</name>
<evidence type="ECO:0000256" key="2">
    <source>
        <dbReference type="SAM" id="Phobius"/>
    </source>
</evidence>
<dbReference type="GO" id="GO:0030255">
    <property type="term" value="P:protein secretion by the type IV secretion system"/>
    <property type="evidence" value="ECO:0007669"/>
    <property type="project" value="InterPro"/>
</dbReference>
<organism evidence="3 4">
    <name type="scientific">Kribbella italica</name>
    <dbReference type="NCBI Taxonomy" id="1540520"/>
    <lineage>
        <taxon>Bacteria</taxon>
        <taxon>Bacillati</taxon>
        <taxon>Actinomycetota</taxon>
        <taxon>Actinomycetes</taxon>
        <taxon>Propionibacteriales</taxon>
        <taxon>Kribbellaceae</taxon>
        <taxon>Kribbella</taxon>
    </lineage>
</organism>
<protein>
    <recommendedName>
        <fullName evidence="5">TrbL/VirB6 plasmid conjugal transfer protein</fullName>
    </recommendedName>
</protein>
<evidence type="ECO:0000313" key="4">
    <source>
        <dbReference type="Proteomes" id="UP000549971"/>
    </source>
</evidence>
<dbReference type="InterPro" id="IPR045782">
    <property type="entry name" value="TrbL_3"/>
</dbReference>
<keyword evidence="4" id="KW-1185">Reference proteome</keyword>
<reference evidence="3 4" key="1">
    <citation type="submission" date="2020-08" db="EMBL/GenBank/DDBJ databases">
        <title>Sequencing the genomes of 1000 actinobacteria strains.</title>
        <authorList>
            <person name="Klenk H.-P."/>
        </authorList>
    </citation>
    <scope>NUCLEOTIDE SEQUENCE [LARGE SCALE GENOMIC DNA]</scope>
    <source>
        <strain evidence="3 4">DSM 28967</strain>
    </source>
</reference>
<proteinExistence type="predicted"/>
<feature type="region of interest" description="Disordered" evidence="1">
    <location>
        <begin position="186"/>
        <end position="304"/>
    </location>
</feature>
<sequence length="304" mass="31121">MTDEISLAILGNRATADGMKRLTDISSLLTAASLGGFLLLAVLLALLALFALYFVLLFREVALIAFVVFAPIAMASWTWSSTRHWLRRWIEVVGALLFSKIAMAVVFALGLSATGAADQGNNPANLSTFLAGVLLVAMAAFAPAATFSFIHWAGDQGHSAARAIRQGSVGTAAAKEGVEKAQHWGAEHFGGSNGKEESPVVGNDTDRAGDDEAIIDQAEADASNPAGTPSDRGGGNPDASTAEIAPDVTQQAPAPTPSPSGGGEGATAIAVSSSEVSVDSAPTGDASPDTPRNDSTSDSREDRG</sequence>
<feature type="transmembrane region" description="Helical" evidence="2">
    <location>
        <begin position="61"/>
        <end position="80"/>
    </location>
</feature>
<feature type="compositionally biased region" description="Low complexity" evidence="1">
    <location>
        <begin position="266"/>
        <end position="280"/>
    </location>
</feature>
<feature type="transmembrane region" description="Helical" evidence="2">
    <location>
        <begin position="92"/>
        <end position="117"/>
    </location>
</feature>
<comment type="caution">
    <text evidence="3">The sequence shown here is derived from an EMBL/GenBank/DDBJ whole genome shotgun (WGS) entry which is preliminary data.</text>
</comment>